<dbReference type="Pfam" id="PF08167">
    <property type="entry name" value="RIX1"/>
    <property type="match status" value="1"/>
</dbReference>
<dbReference type="PANTHER" id="PTHR34105">
    <property type="entry name" value="PROLINE-, GLUTAMIC ACID- AND LEUCINE-RICH PROTEIN 1"/>
    <property type="match status" value="1"/>
</dbReference>
<dbReference type="AlphaFoldDB" id="A0A0J7L9T7"/>
<dbReference type="GO" id="GO:0006364">
    <property type="term" value="P:rRNA processing"/>
    <property type="evidence" value="ECO:0007669"/>
    <property type="project" value="TreeGrafter"/>
</dbReference>
<comment type="caution">
    <text evidence="6">The sequence shown here is derived from an EMBL/GenBank/DDBJ whole genome shotgun (WGS) entry which is preliminary data.</text>
</comment>
<dbReference type="SUPFAM" id="SSF48371">
    <property type="entry name" value="ARM repeat"/>
    <property type="match status" value="1"/>
</dbReference>
<evidence type="ECO:0000256" key="1">
    <source>
        <dbReference type="ARBA" id="ARBA00004123"/>
    </source>
</evidence>
<keyword evidence="7" id="KW-1185">Reference proteome</keyword>
<evidence type="ECO:0000313" key="6">
    <source>
        <dbReference type="EMBL" id="KMR04805.1"/>
    </source>
</evidence>
<feature type="domain" description="Pre-rRNA-processing protein RIX1 N-terminal" evidence="5">
    <location>
        <begin position="25"/>
        <end position="154"/>
    </location>
</feature>
<evidence type="ECO:0000256" key="3">
    <source>
        <dbReference type="ARBA" id="ARBA00023242"/>
    </source>
</evidence>
<sequence>MEFMHLDNDDVPFDNQEIETAQQTIIKNINSHLNQTRYNGLLMLDRILPTCSKDALSKYGLFWITNATKIVENVHSSTQDLTLACKVLGSLIEHCKNIPELHKQISTRNVKQIISALNALQTEAKCGAVYYLIAVLLYHYPEVCERFQSQYENSTVLNNVGKGSTKSGCLDADLCKAALITLQNILFSGTILLKETFHKNVLDTVIPLLYNLYLSSSEQNFYKENNKCRLELFKVLKALQMNPHITIAFPIQYCLEISHMATHDIDVSIVQEAKLASAELEKIIHPAAPTLQLSRQQKPDNEFVFESQVVEVSESQVIEEVATTSKSDKRSRTEEELSQNADAILSILKRPKIITSQCVEIIQNKSSTALIEVNNSTMKVNKSQADENLCEDISKLNKNGRTEEELPKDTDIISSVCKQPKLTFSKYTKTIPSENTIELIETNNSIMDVDKSRANENLYEDIQEEETGNILQKQYEIHYSKEENQQNIDKSINSTTENKVECELITHVNTKEETQLKDLISCTNEVDKRVEEISLQKFSENLTEEIYMEMDDPENQEELNNTRDLISCTNETDKRIEETSPQKFSGNFTEEIYMEMDDPEKQQELNNTQDSPNPFQEETDWHN</sequence>
<evidence type="ECO:0000256" key="4">
    <source>
        <dbReference type="SAM" id="MobiDB-lite"/>
    </source>
</evidence>
<feature type="compositionally biased region" description="Polar residues" evidence="4">
    <location>
        <begin position="604"/>
        <end position="616"/>
    </location>
</feature>
<dbReference type="EMBL" id="LBMM01000135">
    <property type="protein sequence ID" value="KMR04805.1"/>
    <property type="molecule type" value="Genomic_DNA"/>
</dbReference>
<accession>A0A0J7L9T7</accession>
<dbReference type="Proteomes" id="UP000036403">
    <property type="component" value="Unassembled WGS sequence"/>
</dbReference>
<protein>
    <submittedName>
        <fullName evidence="6">Proline-glutamic acid-and leucine-rich protein 1-like protein</fullName>
    </submittedName>
</protein>
<dbReference type="OrthoDB" id="20900at2759"/>
<comment type="subcellular location">
    <subcellularLocation>
        <location evidence="1">Nucleus</location>
    </subcellularLocation>
</comment>
<reference evidence="6 7" key="1">
    <citation type="submission" date="2015-04" db="EMBL/GenBank/DDBJ databases">
        <title>Lasius niger genome sequencing.</title>
        <authorList>
            <person name="Konorov E.A."/>
            <person name="Nikitin M.A."/>
            <person name="Kirill M.V."/>
            <person name="Chang P."/>
        </authorList>
    </citation>
    <scope>NUCLEOTIDE SEQUENCE [LARGE SCALE GENOMIC DNA]</scope>
    <source>
        <tissue evidence="6">Whole</tissue>
    </source>
</reference>
<dbReference type="GO" id="GO:0005634">
    <property type="term" value="C:nucleus"/>
    <property type="evidence" value="ECO:0007669"/>
    <property type="project" value="UniProtKB-SubCell"/>
</dbReference>
<feature type="region of interest" description="Disordered" evidence="4">
    <location>
        <begin position="593"/>
        <end position="623"/>
    </location>
</feature>
<evidence type="ECO:0000256" key="2">
    <source>
        <dbReference type="ARBA" id="ARBA00010511"/>
    </source>
</evidence>
<evidence type="ECO:0000259" key="5">
    <source>
        <dbReference type="Pfam" id="PF08167"/>
    </source>
</evidence>
<keyword evidence="3" id="KW-0539">Nucleus</keyword>
<gene>
    <name evidence="6" type="ORF">RF55_427</name>
</gene>
<dbReference type="PANTHER" id="PTHR34105:SF1">
    <property type="entry name" value="PROLINE-, GLUTAMIC ACID- AND LEUCINE-RICH PROTEIN 1"/>
    <property type="match status" value="1"/>
</dbReference>
<name>A0A0J7L9T7_LASNI</name>
<proteinExistence type="inferred from homology"/>
<evidence type="ECO:0000313" key="7">
    <source>
        <dbReference type="Proteomes" id="UP000036403"/>
    </source>
</evidence>
<dbReference type="PaxDb" id="67767-A0A0J7L9T7"/>
<dbReference type="InterPro" id="IPR012583">
    <property type="entry name" value="RIX1_N"/>
</dbReference>
<dbReference type="STRING" id="67767.A0A0J7L9T7"/>
<comment type="similarity">
    <text evidence="2">Belongs to the RIX1/PELP1 family.</text>
</comment>
<organism evidence="6 7">
    <name type="scientific">Lasius niger</name>
    <name type="common">Black garden ant</name>
    <dbReference type="NCBI Taxonomy" id="67767"/>
    <lineage>
        <taxon>Eukaryota</taxon>
        <taxon>Metazoa</taxon>
        <taxon>Ecdysozoa</taxon>
        <taxon>Arthropoda</taxon>
        <taxon>Hexapoda</taxon>
        <taxon>Insecta</taxon>
        <taxon>Pterygota</taxon>
        <taxon>Neoptera</taxon>
        <taxon>Endopterygota</taxon>
        <taxon>Hymenoptera</taxon>
        <taxon>Apocrita</taxon>
        <taxon>Aculeata</taxon>
        <taxon>Formicoidea</taxon>
        <taxon>Formicidae</taxon>
        <taxon>Formicinae</taxon>
        <taxon>Lasius</taxon>
        <taxon>Lasius</taxon>
    </lineage>
</organism>
<dbReference type="InterPro" id="IPR016024">
    <property type="entry name" value="ARM-type_fold"/>
</dbReference>